<dbReference type="SUPFAM" id="SSF48452">
    <property type="entry name" value="TPR-like"/>
    <property type="match status" value="1"/>
</dbReference>
<dbReference type="PANTHER" id="PTHR46035:SF1">
    <property type="entry name" value="TETRATRICOPEPTIDE REPEAT PROTEIN 4"/>
    <property type="match status" value="1"/>
</dbReference>
<protein>
    <recommendedName>
        <fullName evidence="5">Cns1/TTC4 wheel domain-containing protein</fullName>
    </recommendedName>
</protein>
<dbReference type="STRING" id="930990.A0A067MF17"/>
<evidence type="ECO:0000256" key="4">
    <source>
        <dbReference type="PROSITE-ProRule" id="PRU00339"/>
    </source>
</evidence>
<dbReference type="Proteomes" id="UP000027195">
    <property type="component" value="Unassembled WGS sequence"/>
</dbReference>
<accession>A0A067MF17</accession>
<dbReference type="Pfam" id="PF13181">
    <property type="entry name" value="TPR_8"/>
    <property type="match status" value="1"/>
</dbReference>
<dbReference type="GO" id="GO:0005634">
    <property type="term" value="C:nucleus"/>
    <property type="evidence" value="ECO:0007669"/>
    <property type="project" value="TreeGrafter"/>
</dbReference>
<evidence type="ECO:0000313" key="6">
    <source>
        <dbReference type="EMBL" id="KDQ14328.1"/>
    </source>
</evidence>
<evidence type="ECO:0000313" key="7">
    <source>
        <dbReference type="Proteomes" id="UP000027195"/>
    </source>
</evidence>
<dbReference type="PANTHER" id="PTHR46035">
    <property type="entry name" value="TETRATRICOPEPTIDE REPEAT PROTEIN 4"/>
    <property type="match status" value="1"/>
</dbReference>
<gene>
    <name evidence="6" type="ORF">BOTBODRAFT_32794</name>
</gene>
<dbReference type="InterPro" id="IPR011990">
    <property type="entry name" value="TPR-like_helical_dom_sf"/>
</dbReference>
<dbReference type="InParanoid" id="A0A067MF17"/>
<dbReference type="Gene3D" id="1.25.40.10">
    <property type="entry name" value="Tetratricopeptide repeat domain"/>
    <property type="match status" value="1"/>
</dbReference>
<organism evidence="6 7">
    <name type="scientific">Botryobasidium botryosum (strain FD-172 SS1)</name>
    <dbReference type="NCBI Taxonomy" id="930990"/>
    <lineage>
        <taxon>Eukaryota</taxon>
        <taxon>Fungi</taxon>
        <taxon>Dikarya</taxon>
        <taxon>Basidiomycota</taxon>
        <taxon>Agaricomycotina</taxon>
        <taxon>Agaricomycetes</taxon>
        <taxon>Cantharellales</taxon>
        <taxon>Botryobasidiaceae</taxon>
        <taxon>Botryobasidium</taxon>
    </lineage>
</organism>
<dbReference type="GO" id="GO:0051879">
    <property type="term" value="F:Hsp90 protein binding"/>
    <property type="evidence" value="ECO:0007669"/>
    <property type="project" value="InterPro"/>
</dbReference>
<dbReference type="OrthoDB" id="1724687at2759"/>
<keyword evidence="2 4" id="KW-0802">TPR repeat</keyword>
<dbReference type="SMART" id="SM00028">
    <property type="entry name" value="TPR"/>
    <property type="match status" value="3"/>
</dbReference>
<dbReference type="HOGENOM" id="CLU_040446_1_0_1"/>
<evidence type="ECO:0000256" key="1">
    <source>
        <dbReference type="ARBA" id="ARBA00022737"/>
    </source>
</evidence>
<reference evidence="7" key="1">
    <citation type="journal article" date="2014" name="Proc. Natl. Acad. Sci. U.S.A.">
        <title>Extensive sampling of basidiomycete genomes demonstrates inadequacy of the white-rot/brown-rot paradigm for wood decay fungi.</title>
        <authorList>
            <person name="Riley R."/>
            <person name="Salamov A.A."/>
            <person name="Brown D.W."/>
            <person name="Nagy L.G."/>
            <person name="Floudas D."/>
            <person name="Held B.W."/>
            <person name="Levasseur A."/>
            <person name="Lombard V."/>
            <person name="Morin E."/>
            <person name="Otillar R."/>
            <person name="Lindquist E.A."/>
            <person name="Sun H."/>
            <person name="LaButti K.M."/>
            <person name="Schmutz J."/>
            <person name="Jabbour D."/>
            <person name="Luo H."/>
            <person name="Baker S.E."/>
            <person name="Pisabarro A.G."/>
            <person name="Walton J.D."/>
            <person name="Blanchette R.A."/>
            <person name="Henrissat B."/>
            <person name="Martin F."/>
            <person name="Cullen D."/>
            <person name="Hibbett D.S."/>
            <person name="Grigoriev I.V."/>
        </authorList>
    </citation>
    <scope>NUCLEOTIDE SEQUENCE [LARGE SCALE GENOMIC DNA]</scope>
    <source>
        <strain evidence="7">FD-172 SS1</strain>
    </source>
</reference>
<dbReference type="GO" id="GO:0006457">
    <property type="term" value="P:protein folding"/>
    <property type="evidence" value="ECO:0007669"/>
    <property type="project" value="TreeGrafter"/>
</dbReference>
<sequence length="358" mass="40368">MASLPQPRPVTTTEDDFNSVPLFMRALPEEDTANPTIDALQSLLYEGTPDEIASNFKEQGNEYFKGKRYREALKFYTQGVDAKPEDSAVREALLCNRAACNLELQNYGSVLRDCSSVLSQNGRSSKALYRSALALKALGRLEEAVDSCERCLAFDTDNKAVRELLGRLKVARDEATKREQFKQEKIRKEREEKAILKEALRLRNLVVVPPADYPYGFPHFAKRHTGPPTPSAPMIIPAFFVYPQYHTSDLIAEFDEDTTFSSHIETMFPPENSAPEWDKEGEYTAKGLVVYIVTFSKRLLKIGGKMTLKDVYEVAGKTKDGKKDGLELKDGYVSFIVLPKGDVEKGWIADFKQERDAQ</sequence>
<dbReference type="GO" id="GO:0030544">
    <property type="term" value="F:Hsp70 protein binding"/>
    <property type="evidence" value="ECO:0007669"/>
    <property type="project" value="TreeGrafter"/>
</dbReference>
<dbReference type="InterPro" id="IPR019734">
    <property type="entry name" value="TPR_rpt"/>
</dbReference>
<dbReference type="FunCoup" id="A0A067MF17">
    <property type="interactions" value="777"/>
</dbReference>
<dbReference type="EMBL" id="KL198038">
    <property type="protein sequence ID" value="KDQ14328.1"/>
    <property type="molecule type" value="Genomic_DNA"/>
</dbReference>
<keyword evidence="7" id="KW-1185">Reference proteome</keyword>
<dbReference type="GO" id="GO:0005829">
    <property type="term" value="C:cytosol"/>
    <property type="evidence" value="ECO:0007669"/>
    <property type="project" value="TreeGrafter"/>
</dbReference>
<keyword evidence="1" id="KW-0677">Repeat</keyword>
<proteinExistence type="inferred from homology"/>
<dbReference type="AlphaFoldDB" id="A0A067MF17"/>
<evidence type="ECO:0000259" key="5">
    <source>
        <dbReference type="Pfam" id="PF18972"/>
    </source>
</evidence>
<evidence type="ECO:0000256" key="3">
    <source>
        <dbReference type="ARBA" id="ARBA00023602"/>
    </source>
</evidence>
<dbReference type="Pfam" id="PF18972">
    <property type="entry name" value="Wheel"/>
    <property type="match status" value="1"/>
</dbReference>
<dbReference type="InterPro" id="IPR044059">
    <property type="entry name" value="Csn1/TTC4_wheel"/>
</dbReference>
<comment type="similarity">
    <text evidence="3">Belongs to the TTC4 family.</text>
</comment>
<evidence type="ECO:0000256" key="2">
    <source>
        <dbReference type="ARBA" id="ARBA00022803"/>
    </source>
</evidence>
<dbReference type="PROSITE" id="PS50005">
    <property type="entry name" value="TPR"/>
    <property type="match status" value="1"/>
</dbReference>
<name>A0A067MF17_BOTB1</name>
<feature type="repeat" description="TPR" evidence="4">
    <location>
        <begin position="53"/>
        <end position="86"/>
    </location>
</feature>
<feature type="domain" description="Cns1/TTC4 wheel" evidence="5">
    <location>
        <begin position="230"/>
        <end position="351"/>
    </location>
</feature>